<evidence type="ECO:0000313" key="2">
    <source>
        <dbReference type="Proteomes" id="UP000886998"/>
    </source>
</evidence>
<keyword evidence="2" id="KW-1185">Reference proteome</keyword>
<dbReference type="AlphaFoldDB" id="A0A8X6Y319"/>
<gene>
    <name evidence="1" type="ORF">TNIN_372091</name>
</gene>
<dbReference type="Proteomes" id="UP000886998">
    <property type="component" value="Unassembled WGS sequence"/>
</dbReference>
<protein>
    <submittedName>
        <fullName evidence="1">Uncharacterized protein</fullName>
    </submittedName>
</protein>
<proteinExistence type="predicted"/>
<reference evidence="1" key="1">
    <citation type="submission" date="2020-08" db="EMBL/GenBank/DDBJ databases">
        <title>Multicomponent nature underlies the extraordinary mechanical properties of spider dragline silk.</title>
        <authorList>
            <person name="Kono N."/>
            <person name="Nakamura H."/>
            <person name="Mori M."/>
            <person name="Yoshida Y."/>
            <person name="Ohtoshi R."/>
            <person name="Malay A.D."/>
            <person name="Moran D.A.P."/>
            <person name="Tomita M."/>
            <person name="Numata K."/>
            <person name="Arakawa K."/>
        </authorList>
    </citation>
    <scope>NUCLEOTIDE SEQUENCE</scope>
</reference>
<accession>A0A8X6Y319</accession>
<comment type="caution">
    <text evidence="1">The sequence shown here is derived from an EMBL/GenBank/DDBJ whole genome shotgun (WGS) entry which is preliminary data.</text>
</comment>
<dbReference type="EMBL" id="BMAV01014920">
    <property type="protein sequence ID" value="GFY63736.1"/>
    <property type="molecule type" value="Genomic_DNA"/>
</dbReference>
<sequence length="105" mass="12383">MLRRCFCRYGREKMSRFAEHKRAFQENQPTDKAQHDTTWENLQEELNVDTFPIVCGKTHWVLLRPFVPRTYMGHARDTLPFLSHLQSSDSFEKQQPGQDNGSITL</sequence>
<evidence type="ECO:0000313" key="1">
    <source>
        <dbReference type="EMBL" id="GFY63736.1"/>
    </source>
</evidence>
<organism evidence="1 2">
    <name type="scientific">Trichonephila inaurata madagascariensis</name>
    <dbReference type="NCBI Taxonomy" id="2747483"/>
    <lineage>
        <taxon>Eukaryota</taxon>
        <taxon>Metazoa</taxon>
        <taxon>Ecdysozoa</taxon>
        <taxon>Arthropoda</taxon>
        <taxon>Chelicerata</taxon>
        <taxon>Arachnida</taxon>
        <taxon>Araneae</taxon>
        <taxon>Araneomorphae</taxon>
        <taxon>Entelegynae</taxon>
        <taxon>Araneoidea</taxon>
        <taxon>Nephilidae</taxon>
        <taxon>Trichonephila</taxon>
        <taxon>Trichonephila inaurata</taxon>
    </lineage>
</organism>
<name>A0A8X6Y319_9ARAC</name>